<keyword evidence="3" id="KW-1185">Reference proteome</keyword>
<comment type="caution">
    <text evidence="2">The sequence shown here is derived from an EMBL/GenBank/DDBJ whole genome shotgun (WGS) entry which is preliminary data.</text>
</comment>
<name>A0A420HJV4_9PEZI</name>
<evidence type="ECO:0008006" key="4">
    <source>
        <dbReference type="Google" id="ProtNLM"/>
    </source>
</evidence>
<dbReference type="EMBL" id="MCBQ01018658">
    <property type="protein sequence ID" value="RKF57707.1"/>
    <property type="molecule type" value="Genomic_DNA"/>
</dbReference>
<evidence type="ECO:0000256" key="1">
    <source>
        <dbReference type="SAM" id="MobiDB-lite"/>
    </source>
</evidence>
<reference evidence="2 3" key="1">
    <citation type="journal article" date="2018" name="BMC Genomics">
        <title>Comparative genome analyses reveal sequence features reflecting distinct modes of host-adaptation between dicot and monocot powdery mildew.</title>
        <authorList>
            <person name="Wu Y."/>
            <person name="Ma X."/>
            <person name="Pan Z."/>
            <person name="Kale S.D."/>
            <person name="Song Y."/>
            <person name="King H."/>
            <person name="Zhang Q."/>
            <person name="Presley C."/>
            <person name="Deng X."/>
            <person name="Wei C.I."/>
            <person name="Xiao S."/>
        </authorList>
    </citation>
    <scope>NUCLEOTIDE SEQUENCE [LARGE SCALE GENOMIC DNA]</scope>
    <source>
        <strain evidence="2">UMSG3</strain>
    </source>
</reference>
<feature type="compositionally biased region" description="Polar residues" evidence="1">
    <location>
        <begin position="137"/>
        <end position="148"/>
    </location>
</feature>
<organism evidence="2 3">
    <name type="scientific">Golovinomyces cichoracearum</name>
    <dbReference type="NCBI Taxonomy" id="62708"/>
    <lineage>
        <taxon>Eukaryota</taxon>
        <taxon>Fungi</taxon>
        <taxon>Dikarya</taxon>
        <taxon>Ascomycota</taxon>
        <taxon>Pezizomycotina</taxon>
        <taxon>Leotiomycetes</taxon>
        <taxon>Erysiphales</taxon>
        <taxon>Erysiphaceae</taxon>
        <taxon>Golovinomyces</taxon>
    </lineage>
</organism>
<proteinExistence type="predicted"/>
<accession>A0A420HJV4</accession>
<protein>
    <recommendedName>
        <fullName evidence="4">Roadblock/LAMTOR2 domain-containing protein</fullName>
    </recommendedName>
</protein>
<dbReference type="Proteomes" id="UP000283383">
    <property type="component" value="Unassembled WGS sequence"/>
</dbReference>
<dbReference type="AlphaFoldDB" id="A0A420HJV4"/>
<dbReference type="Gene3D" id="3.30.450.30">
    <property type="entry name" value="Dynein light chain 2a, cytoplasmic"/>
    <property type="match status" value="1"/>
</dbReference>
<dbReference type="STRING" id="62708.A0A420HJV4"/>
<evidence type="ECO:0000313" key="3">
    <source>
        <dbReference type="Proteomes" id="UP000283383"/>
    </source>
</evidence>
<feature type="region of interest" description="Disordered" evidence="1">
    <location>
        <begin position="137"/>
        <end position="157"/>
    </location>
</feature>
<gene>
    <name evidence="2" type="ORF">GcM3_186027</name>
</gene>
<evidence type="ECO:0000313" key="2">
    <source>
        <dbReference type="EMBL" id="RKF57707.1"/>
    </source>
</evidence>
<sequence>MKQTMLLTKNLTEFLSQNTGPVIPTMLLLSPAGKLLASSSPLPASRLRTQATLAYSLWTIYLPSISSISAALPPTTAEVSSFEIDSSSHHTAAQHQLSTITIQLTNGLMMIRALDCDLLYVALNISDINPSPPISLSVVQTPPTSSRGDGSGCDSVNDIEGLANSDGQISDIVEFKKLSDDVGRWLDQQLAGFALYKGDGRL</sequence>